<dbReference type="KEGG" id="hpse:HPF_14565"/>
<dbReference type="RefSeq" id="WP_133157001.1">
    <property type="nucleotide sequence ID" value="NZ_CP037867.1"/>
</dbReference>
<dbReference type="Gene3D" id="3.40.50.1820">
    <property type="entry name" value="alpha/beta hydrolase"/>
    <property type="match status" value="1"/>
</dbReference>
<evidence type="ECO:0000313" key="3">
    <source>
        <dbReference type="Proteomes" id="UP000293912"/>
    </source>
</evidence>
<protein>
    <recommendedName>
        <fullName evidence="4">Lipase (Class 3)</fullName>
    </recommendedName>
</protein>
<accession>A0A4P6X564</accession>
<name>A0A4P6X564_HYDPS</name>
<dbReference type="EMBL" id="CP037867">
    <property type="protein sequence ID" value="QBM28921.1"/>
    <property type="molecule type" value="Genomic_DNA"/>
</dbReference>
<reference evidence="2 3" key="1">
    <citation type="submission" date="2019-03" db="EMBL/GenBank/DDBJ databases">
        <authorList>
            <person name="Sebastian G."/>
            <person name="Baumann P."/>
            <person name="Ruckert C."/>
            <person name="Kalinowski J."/>
            <person name="Nebel B."/>
            <person name="Takors R."/>
            <person name="Blombach B."/>
        </authorList>
    </citation>
    <scope>NUCLEOTIDE SEQUENCE [LARGE SCALE GENOMIC DNA]</scope>
    <source>
        <strain evidence="2 3">DSM 1084</strain>
    </source>
</reference>
<gene>
    <name evidence="2" type="ORF">HPF_14565</name>
</gene>
<dbReference type="SUPFAM" id="SSF53474">
    <property type="entry name" value="alpha/beta-Hydrolases"/>
    <property type="match status" value="1"/>
</dbReference>
<dbReference type="InterPro" id="IPR029058">
    <property type="entry name" value="AB_hydrolase_fold"/>
</dbReference>
<keyword evidence="3" id="KW-1185">Reference proteome</keyword>
<evidence type="ECO:0000256" key="1">
    <source>
        <dbReference type="SAM" id="MobiDB-lite"/>
    </source>
</evidence>
<dbReference type="AlphaFoldDB" id="A0A4P6X564"/>
<proteinExistence type="predicted"/>
<sequence>MSEQKILPPGPPENPWNRWGAKVGLHLAFWAYPHKDVKKAEEVANYPPPWEHAVPGKLLPADWPAPVKDTNGRLLQDGWNTQHNADGTLENQFMVSINRKTNQISFDFKGSDAWSNWGSDLGNAGASEFAKIQAKAQAAYDYLSQHPDYKHYHFSATGHSLGGGMAQSFALKNNIDVAVYNSLPIARDTRNGDYFKDVGGYEVALARYRASGRVVHDVRTPNDIATHTYHSVMGNHYLGERTGQPHTLLPGTPAPDLLKTALLLSKFGTLPAVAIMGKDHTMGALVDGQQGLSVGPDGRYRIPEGQIDFSEIPAQARARFALLSASPVTKVGQMASADESSPWNRYQIERKDGSRQWLSSNQQTGAVEIEHHGADDQRRRIELNPRLGKEAVFTELDAEGRPVRSEKVSMSGPDVKSGVRLAVDSGKSERQWPSAEQQTQAQRFEEQLGARLKQLGMNERQIDTLAAAVVKECTRFHGQGEAGRFLLSRDASTIALQQVHPPLREFSVADALARSPAEHWAEAVTMNRDSSAETRDDHGGHGMSVPGYSQHVPGHQAVA</sequence>
<evidence type="ECO:0008006" key="4">
    <source>
        <dbReference type="Google" id="ProtNLM"/>
    </source>
</evidence>
<dbReference type="Proteomes" id="UP000293912">
    <property type="component" value="Chromosome"/>
</dbReference>
<feature type="compositionally biased region" description="Basic and acidic residues" evidence="1">
    <location>
        <begin position="530"/>
        <end position="540"/>
    </location>
</feature>
<feature type="region of interest" description="Disordered" evidence="1">
    <location>
        <begin position="527"/>
        <end position="559"/>
    </location>
</feature>
<dbReference type="Pfam" id="PF26363">
    <property type="entry name" value="Phospholipase-like"/>
    <property type="match status" value="1"/>
</dbReference>
<evidence type="ECO:0000313" key="2">
    <source>
        <dbReference type="EMBL" id="QBM28921.1"/>
    </source>
</evidence>
<organism evidence="2 3">
    <name type="scientific">Hydrogenophaga pseudoflava</name>
    <name type="common">Pseudomonas carboxydoflava</name>
    <dbReference type="NCBI Taxonomy" id="47421"/>
    <lineage>
        <taxon>Bacteria</taxon>
        <taxon>Pseudomonadati</taxon>
        <taxon>Pseudomonadota</taxon>
        <taxon>Betaproteobacteria</taxon>
        <taxon>Burkholderiales</taxon>
        <taxon>Comamonadaceae</taxon>
        <taxon>Hydrogenophaga</taxon>
    </lineage>
</organism>